<dbReference type="PROSITE" id="PS51257">
    <property type="entry name" value="PROKAR_LIPOPROTEIN"/>
    <property type="match status" value="1"/>
</dbReference>
<dbReference type="Pfam" id="PF16868">
    <property type="entry name" value="NMT1_3"/>
    <property type="match status" value="1"/>
</dbReference>
<proteinExistence type="predicted"/>
<dbReference type="Proteomes" id="UP000275076">
    <property type="component" value="Unassembled WGS sequence"/>
</dbReference>
<dbReference type="Gene3D" id="3.40.190.10">
    <property type="entry name" value="Periplasmic binding protein-like II"/>
    <property type="match status" value="2"/>
</dbReference>
<dbReference type="PANTHER" id="PTHR42941:SF1">
    <property type="entry name" value="SLL1037 PROTEIN"/>
    <property type="match status" value="1"/>
</dbReference>
<evidence type="ECO:0000256" key="1">
    <source>
        <dbReference type="SAM" id="MobiDB-lite"/>
    </source>
</evidence>
<dbReference type="SUPFAM" id="SSF53850">
    <property type="entry name" value="Periplasmic binding protein-like II"/>
    <property type="match status" value="1"/>
</dbReference>
<feature type="region of interest" description="Disordered" evidence="1">
    <location>
        <begin position="27"/>
        <end position="53"/>
    </location>
</feature>
<sequence>MEFTTFKKTGILILSSALFGLTGCGNDGSTSGEDSGSNQKAEETETTDVEEKDYPSTVTIGTASQGGAYYLIGGGLGNLLEENLDVSSNVEATGGPIHNLQLLNSGDSQLGMVTTGPLAEAYSGEGDWLEEQFDGIRVAFPMYYTPFHWWSREETDATSLQDLQDQRVGVGPSGGTSGTYAPMIHEILGLNTDDVQAGIGDLASQMLDRQLDYIGFAGGLPTPSVTEIEAQADINIFGIEGEDRDKVMEEMDYFDTYTISSDTYESLEEDIESIAMYNFGVVNEEASEEFVYDLVKAYHENIDQMISTHSALGEAEDLEAILKNQQYPMHPGAIRYYEENDIDLPEEVYPE</sequence>
<name>A0A428N5G1_9BACI</name>
<dbReference type="AlphaFoldDB" id="A0A428N5G1"/>
<dbReference type="PANTHER" id="PTHR42941">
    <property type="entry name" value="SLL1037 PROTEIN"/>
    <property type="match status" value="1"/>
</dbReference>
<protein>
    <submittedName>
        <fullName evidence="2">TAXI family TRAP transporter solute-binding subunit</fullName>
    </submittedName>
</protein>
<dbReference type="EMBL" id="RBVX01000007">
    <property type="protein sequence ID" value="RSL33519.1"/>
    <property type="molecule type" value="Genomic_DNA"/>
</dbReference>
<feature type="compositionally biased region" description="Polar residues" evidence="1">
    <location>
        <begin position="27"/>
        <end position="39"/>
    </location>
</feature>
<dbReference type="InterPro" id="IPR011852">
    <property type="entry name" value="TRAP_TAXI"/>
</dbReference>
<dbReference type="NCBIfam" id="TIGR02122">
    <property type="entry name" value="TRAP_TAXI"/>
    <property type="match status" value="1"/>
</dbReference>
<organism evidence="2 3">
    <name type="scientific">Salibacterium salarium</name>
    <dbReference type="NCBI Taxonomy" id="284579"/>
    <lineage>
        <taxon>Bacteria</taxon>
        <taxon>Bacillati</taxon>
        <taxon>Bacillota</taxon>
        <taxon>Bacilli</taxon>
        <taxon>Bacillales</taxon>
        <taxon>Bacillaceae</taxon>
    </lineage>
</organism>
<reference evidence="2 3" key="1">
    <citation type="submission" date="2018-10" db="EMBL/GenBank/DDBJ databases">
        <title>Draft genome sequence of Bacillus salarius IM0101, isolated from a hypersaline soil in Inner Mongolia, China.</title>
        <authorList>
            <person name="Yamprayoonswat W."/>
            <person name="Boonvisut S."/>
            <person name="Jumpathong W."/>
            <person name="Sittihan S."/>
            <person name="Ruangsuj P."/>
            <person name="Wanthongcharoen S."/>
            <person name="Thongpramul N."/>
            <person name="Pimmason S."/>
            <person name="Yu B."/>
            <person name="Yasawong M."/>
        </authorList>
    </citation>
    <scope>NUCLEOTIDE SEQUENCE [LARGE SCALE GENOMIC DNA]</scope>
    <source>
        <strain evidence="2 3">IM0101</strain>
    </source>
</reference>
<gene>
    <name evidence="2" type="ORF">D7Z54_09365</name>
</gene>
<comment type="caution">
    <text evidence="2">The sequence shown here is derived from an EMBL/GenBank/DDBJ whole genome shotgun (WGS) entry which is preliminary data.</text>
</comment>
<dbReference type="OrthoDB" id="9776669at2"/>
<evidence type="ECO:0000313" key="3">
    <source>
        <dbReference type="Proteomes" id="UP000275076"/>
    </source>
</evidence>
<keyword evidence="3" id="KW-1185">Reference proteome</keyword>
<accession>A0A428N5G1</accession>
<evidence type="ECO:0000313" key="2">
    <source>
        <dbReference type="EMBL" id="RSL33519.1"/>
    </source>
</evidence>
<dbReference type="RefSeq" id="WP_125555580.1">
    <property type="nucleotide sequence ID" value="NZ_RBVX01000007.1"/>
</dbReference>